<dbReference type="Pfam" id="PF13620">
    <property type="entry name" value="CarboxypepD_reg"/>
    <property type="match status" value="1"/>
</dbReference>
<dbReference type="Gene3D" id="2.60.40.1120">
    <property type="entry name" value="Carboxypeptidase-like, regulatory domain"/>
    <property type="match status" value="1"/>
</dbReference>
<keyword evidence="3 7" id="KW-1134">Transmembrane beta strand</keyword>
<dbReference type="Gene3D" id="2.40.170.20">
    <property type="entry name" value="TonB-dependent receptor, beta-barrel domain"/>
    <property type="match status" value="1"/>
</dbReference>
<dbReference type="AlphaFoldDB" id="A0A840YR43"/>
<dbReference type="GO" id="GO:0009279">
    <property type="term" value="C:cell outer membrane"/>
    <property type="evidence" value="ECO:0007669"/>
    <property type="project" value="UniProtKB-SubCell"/>
</dbReference>
<evidence type="ECO:0000256" key="7">
    <source>
        <dbReference type="PROSITE-ProRule" id="PRU01360"/>
    </source>
</evidence>
<feature type="chain" id="PRO_5032561724" description="TonB-dependent receptor plug domain-containing protein" evidence="8">
    <location>
        <begin position="36"/>
        <end position="1004"/>
    </location>
</feature>
<dbReference type="SUPFAM" id="SSF49464">
    <property type="entry name" value="Carboxypeptidase regulatory domain-like"/>
    <property type="match status" value="1"/>
</dbReference>
<dbReference type="Pfam" id="PF07715">
    <property type="entry name" value="Plug"/>
    <property type="match status" value="1"/>
</dbReference>
<dbReference type="InterPro" id="IPR012910">
    <property type="entry name" value="Plug_dom"/>
</dbReference>
<dbReference type="InterPro" id="IPR039426">
    <property type="entry name" value="TonB-dep_rcpt-like"/>
</dbReference>
<dbReference type="InterPro" id="IPR037066">
    <property type="entry name" value="Plug_dom_sf"/>
</dbReference>
<protein>
    <recommendedName>
        <fullName evidence="9">TonB-dependent receptor plug domain-containing protein</fullName>
    </recommendedName>
</protein>
<comment type="similarity">
    <text evidence="7">Belongs to the TonB-dependent receptor family.</text>
</comment>
<comment type="subcellular location">
    <subcellularLocation>
        <location evidence="1 7">Cell outer membrane</location>
        <topology evidence="1 7">Multi-pass membrane protein</topology>
    </subcellularLocation>
</comment>
<proteinExistence type="inferred from homology"/>
<dbReference type="RefSeq" id="WP_343056954.1">
    <property type="nucleotide sequence ID" value="NZ_JACIJF010000009.1"/>
</dbReference>
<keyword evidence="11" id="KW-1185">Reference proteome</keyword>
<dbReference type="Proteomes" id="UP000527143">
    <property type="component" value="Unassembled WGS sequence"/>
</dbReference>
<sequence length="1004" mass="109591">MKCFSRTVRRAAPLRAALLLGAAVPAVTLVAPASAQDYTNIVASGRVMGENGAPVAGATVTITSSDRGITRTTQTNEAGAYSFAQITPGAYDFRVTAAQFAPYEEHQVQLTRGNGGANSFRLIPLGADAPEEIVIRGSRVRTADFNDTTTGAVIDLADIDKRVPVARSLQEVVLLSPGVVRGSSGSNGTFANQVAISGSAFTENAYFVNGLNISNFRMGLTPVEVPFDFYKTVEVKTGGFPAEFGRATGGVINAVTKSGSNDFHASVLGTWEPNGLRSSSPATIELDNEDATATRRELVFQASGPIVKDRLFFYGLYNLRDFTSFTPDADQDNATEVKNRSPFWGIKVDGYITDDQHLEFTYFDSTNDTRTRSLNYDRDSGERGDVVGGTNQRAGGINYVGRYTGTFAPWLTVSAAYGVNKLRDGSLPLDITNEKVLDYRTNPAGTDIGLNRVSDAYGQTDDKRDFYRADVDFNFQLLGGHHLRIGYDHENNKSTQIHQTMGDGFFKIFTANAETATRLGVPVGTDYYTTRVYRNNGSTTVKNEAFYLQDDWSLLGDRLKLQLGVRNDRFSNQGVDGESYYDSGDLWAPRLGASFDVFGDGRTKAYGFFGKYALPMAGDINLNVAGGLVTYTRYNVFNGLNPGDNTPVAGAAILGPSNFRACPDTGIINCEVSADGTPADYSGAIAHNLKPQSVNEFILGGEHQFSDRIRVGAYFTHRTLQNAIEDISIDFGARAYCVGAGFTAAQCTAAYPGGSNWTIANPGRDLTVRINRLPDGTTPVVTLRAEDLRYPKPKRNYNSLTFTFDRSFDGVWGLAGSYTWAMDKGNYEGGIRSENGQLSVNRSADFDSPGFTNGSYGYLPNDRRHTLKMYGSFRPFKFLDLGSNVLIQSPQHNSCIGTVPIEVDPTAYGYHGYSYYCRGELIPRGTAFDGDWLYQIDASAVARLPLPRVDASLRFDVFNLFNMKSVTAYNQSGELSDGSANPLYRTPVAYQSPRYVRLQFRLGF</sequence>
<evidence type="ECO:0000256" key="5">
    <source>
        <dbReference type="ARBA" id="ARBA00023136"/>
    </source>
</evidence>
<feature type="domain" description="TonB-dependent receptor plug" evidence="9">
    <location>
        <begin position="152"/>
        <end position="251"/>
    </location>
</feature>
<accession>A0A840YR43</accession>
<dbReference type="InterPro" id="IPR036942">
    <property type="entry name" value="Beta-barrel_TonB_sf"/>
</dbReference>
<evidence type="ECO:0000256" key="6">
    <source>
        <dbReference type="ARBA" id="ARBA00023237"/>
    </source>
</evidence>
<reference evidence="10 11" key="1">
    <citation type="submission" date="2020-08" db="EMBL/GenBank/DDBJ databases">
        <title>Genomic Encyclopedia of Type Strains, Phase IV (KMG-IV): sequencing the most valuable type-strain genomes for metagenomic binning, comparative biology and taxonomic classification.</title>
        <authorList>
            <person name="Goeker M."/>
        </authorList>
    </citation>
    <scope>NUCLEOTIDE SEQUENCE [LARGE SCALE GENOMIC DNA]</scope>
    <source>
        <strain evidence="10 11">DSM 26736</strain>
    </source>
</reference>
<keyword evidence="4 7" id="KW-0812">Transmembrane</keyword>
<evidence type="ECO:0000259" key="9">
    <source>
        <dbReference type="Pfam" id="PF07715"/>
    </source>
</evidence>
<evidence type="ECO:0000256" key="4">
    <source>
        <dbReference type="ARBA" id="ARBA00022692"/>
    </source>
</evidence>
<keyword evidence="6 7" id="KW-0998">Cell outer membrane</keyword>
<gene>
    <name evidence="10" type="ORF">FHT02_002953</name>
</gene>
<keyword evidence="8" id="KW-0732">Signal</keyword>
<evidence type="ECO:0000256" key="2">
    <source>
        <dbReference type="ARBA" id="ARBA00022448"/>
    </source>
</evidence>
<dbReference type="PROSITE" id="PS52016">
    <property type="entry name" value="TONB_DEPENDENT_REC_3"/>
    <property type="match status" value="1"/>
</dbReference>
<evidence type="ECO:0000256" key="1">
    <source>
        <dbReference type="ARBA" id="ARBA00004571"/>
    </source>
</evidence>
<organism evidence="10 11">
    <name type="scientific">Sphingomonas xinjiangensis</name>
    <dbReference type="NCBI Taxonomy" id="643568"/>
    <lineage>
        <taxon>Bacteria</taxon>
        <taxon>Pseudomonadati</taxon>
        <taxon>Pseudomonadota</taxon>
        <taxon>Alphaproteobacteria</taxon>
        <taxon>Sphingomonadales</taxon>
        <taxon>Sphingomonadaceae</taxon>
        <taxon>Sphingomonas</taxon>
    </lineage>
</organism>
<comment type="caution">
    <text evidence="10">The sequence shown here is derived from an EMBL/GenBank/DDBJ whole genome shotgun (WGS) entry which is preliminary data.</text>
</comment>
<keyword evidence="5 7" id="KW-0472">Membrane</keyword>
<evidence type="ECO:0000313" key="11">
    <source>
        <dbReference type="Proteomes" id="UP000527143"/>
    </source>
</evidence>
<feature type="signal peptide" evidence="8">
    <location>
        <begin position="1"/>
        <end position="35"/>
    </location>
</feature>
<dbReference type="InterPro" id="IPR008969">
    <property type="entry name" value="CarboxyPept-like_regulatory"/>
</dbReference>
<evidence type="ECO:0000313" key="10">
    <source>
        <dbReference type="EMBL" id="MBB5711702.1"/>
    </source>
</evidence>
<dbReference type="EMBL" id="JACIJF010000009">
    <property type="protein sequence ID" value="MBB5711702.1"/>
    <property type="molecule type" value="Genomic_DNA"/>
</dbReference>
<keyword evidence="2 7" id="KW-0813">Transport</keyword>
<dbReference type="SUPFAM" id="SSF56935">
    <property type="entry name" value="Porins"/>
    <property type="match status" value="1"/>
</dbReference>
<name>A0A840YR43_9SPHN</name>
<evidence type="ECO:0000256" key="3">
    <source>
        <dbReference type="ARBA" id="ARBA00022452"/>
    </source>
</evidence>
<dbReference type="Gene3D" id="2.170.130.10">
    <property type="entry name" value="TonB-dependent receptor, plug domain"/>
    <property type="match status" value="1"/>
</dbReference>
<evidence type="ECO:0000256" key="8">
    <source>
        <dbReference type="SAM" id="SignalP"/>
    </source>
</evidence>